<dbReference type="GO" id="GO:0008270">
    <property type="term" value="F:zinc ion binding"/>
    <property type="evidence" value="ECO:0007669"/>
    <property type="project" value="UniProtKB-KW"/>
</dbReference>
<dbReference type="InParanoid" id="D2VIA8"/>
<protein>
    <submittedName>
        <fullName evidence="4">Predicted protein</fullName>
    </submittedName>
</protein>
<dbReference type="InterPro" id="IPR045194">
    <property type="entry name" value="MGRN1/RNF157-like"/>
</dbReference>
<evidence type="ECO:0000313" key="5">
    <source>
        <dbReference type="Proteomes" id="UP000006671"/>
    </source>
</evidence>
<dbReference type="AlphaFoldDB" id="D2VIA8"/>
<evidence type="ECO:0000313" key="4">
    <source>
        <dbReference type="EMBL" id="EFC43563.1"/>
    </source>
</evidence>
<feature type="domain" description="RING-type" evidence="3">
    <location>
        <begin position="337"/>
        <end position="376"/>
    </location>
</feature>
<dbReference type="OrthoDB" id="1711136at2759"/>
<evidence type="ECO:0000256" key="1">
    <source>
        <dbReference type="PROSITE-ProRule" id="PRU00175"/>
    </source>
</evidence>
<dbReference type="EMBL" id="GG738873">
    <property type="protein sequence ID" value="EFC43563.1"/>
    <property type="molecule type" value="Genomic_DNA"/>
</dbReference>
<accession>D2VIA8</accession>
<dbReference type="Proteomes" id="UP000006671">
    <property type="component" value="Unassembled WGS sequence"/>
</dbReference>
<reference evidence="4 5" key="1">
    <citation type="journal article" date="2010" name="Cell">
        <title>The genome of Naegleria gruberi illuminates early eukaryotic versatility.</title>
        <authorList>
            <person name="Fritz-Laylin L.K."/>
            <person name="Prochnik S.E."/>
            <person name="Ginger M.L."/>
            <person name="Dacks J.B."/>
            <person name="Carpenter M.L."/>
            <person name="Field M.C."/>
            <person name="Kuo A."/>
            <person name="Paredez A."/>
            <person name="Chapman J."/>
            <person name="Pham J."/>
            <person name="Shu S."/>
            <person name="Neupane R."/>
            <person name="Cipriano M."/>
            <person name="Mancuso J."/>
            <person name="Tu H."/>
            <person name="Salamov A."/>
            <person name="Lindquist E."/>
            <person name="Shapiro H."/>
            <person name="Lucas S."/>
            <person name="Grigoriev I.V."/>
            <person name="Cande W.Z."/>
            <person name="Fulton C."/>
            <person name="Rokhsar D.S."/>
            <person name="Dawson S.C."/>
        </authorList>
    </citation>
    <scope>NUCLEOTIDE SEQUENCE [LARGE SCALE GENOMIC DNA]</scope>
    <source>
        <strain evidence="4 5">NEG-M</strain>
    </source>
</reference>
<dbReference type="KEGG" id="ngr:NAEGRDRAFT_49783"/>
<dbReference type="GeneID" id="8853798"/>
<feature type="compositionally biased region" description="Polar residues" evidence="2">
    <location>
        <begin position="27"/>
        <end position="55"/>
    </location>
</feature>
<dbReference type="GO" id="GO:0016567">
    <property type="term" value="P:protein ubiquitination"/>
    <property type="evidence" value="ECO:0007669"/>
    <property type="project" value="TreeGrafter"/>
</dbReference>
<keyword evidence="1" id="KW-0479">Metal-binding</keyword>
<dbReference type="Pfam" id="PF13920">
    <property type="entry name" value="zf-C3HC4_3"/>
    <property type="match status" value="1"/>
</dbReference>
<proteinExistence type="predicted"/>
<dbReference type="eggNOG" id="KOG4265">
    <property type="taxonomic scope" value="Eukaryota"/>
</dbReference>
<dbReference type="VEuPathDB" id="AmoebaDB:NAEGRDRAFT_49783"/>
<gene>
    <name evidence="4" type="ORF">NAEGRDRAFT_49783</name>
</gene>
<keyword evidence="1" id="KW-0863">Zinc-finger</keyword>
<dbReference type="GO" id="GO:0061630">
    <property type="term" value="F:ubiquitin protein ligase activity"/>
    <property type="evidence" value="ECO:0007669"/>
    <property type="project" value="UniProtKB-EC"/>
</dbReference>
<dbReference type="Gene3D" id="3.30.40.10">
    <property type="entry name" value="Zinc/RING finger domain, C3HC4 (zinc finger)"/>
    <property type="match status" value="1"/>
</dbReference>
<keyword evidence="5" id="KW-1185">Reference proteome</keyword>
<evidence type="ECO:0000259" key="3">
    <source>
        <dbReference type="PROSITE" id="PS50089"/>
    </source>
</evidence>
<dbReference type="PROSITE" id="PS50089">
    <property type="entry name" value="ZF_RING_2"/>
    <property type="match status" value="1"/>
</dbReference>
<dbReference type="OMA" id="CMSEEAN"/>
<feature type="region of interest" description="Disordered" evidence="2">
    <location>
        <begin position="1"/>
        <end position="56"/>
    </location>
</feature>
<dbReference type="PANTHER" id="PTHR22996:SF0">
    <property type="entry name" value="RE60872P-RELATED"/>
    <property type="match status" value="1"/>
</dbReference>
<name>D2VIA8_NAEGR</name>
<dbReference type="InterPro" id="IPR001841">
    <property type="entry name" value="Znf_RING"/>
</dbReference>
<dbReference type="RefSeq" id="XP_002676307.1">
    <property type="nucleotide sequence ID" value="XM_002676261.1"/>
</dbReference>
<keyword evidence="1" id="KW-0862">Zinc</keyword>
<organism evidence="5">
    <name type="scientific">Naegleria gruberi</name>
    <name type="common">Amoeba</name>
    <dbReference type="NCBI Taxonomy" id="5762"/>
    <lineage>
        <taxon>Eukaryota</taxon>
        <taxon>Discoba</taxon>
        <taxon>Heterolobosea</taxon>
        <taxon>Tetramitia</taxon>
        <taxon>Eutetramitia</taxon>
        <taxon>Vahlkampfiidae</taxon>
        <taxon>Naegleria</taxon>
    </lineage>
</organism>
<dbReference type="SUPFAM" id="SSF57850">
    <property type="entry name" value="RING/U-box"/>
    <property type="match status" value="1"/>
</dbReference>
<dbReference type="PANTHER" id="PTHR22996">
    <property type="entry name" value="MAHOGUNIN"/>
    <property type="match status" value="1"/>
</dbReference>
<dbReference type="SMART" id="SM00184">
    <property type="entry name" value="RING"/>
    <property type="match status" value="1"/>
</dbReference>
<dbReference type="InterPro" id="IPR013083">
    <property type="entry name" value="Znf_RING/FYVE/PHD"/>
</dbReference>
<sequence>MGQTLTFHQDQQHRTLRDDDDLENQSENENAPSGAAPTTLNNSELPSSNTTNSHPQLLFGGAPMIIDGLLNQEFFSTNNSEELMNLFGYYGGVEGLLGTSDNTIHGGSDQPTFRKFEFKETMLLRNDINIQKNSILLKNSNQENHYQLSFKFNVRSSFVEECKVFVYLKAREIMIDGRVAYVSVLSHEIPAKSFHHQDFMNLDSTQEETRVDLNSDNDTRKDYNESAFVECTLNDILIDFKNEFPNREDLQYSNIPPQVENEEVELQSQLVPLVVVLSCDTSTQYSLCSLEQQGNDQSYSIKVNKQKIVVGNELFEVGEIYQQSTNDHHHEEEENLCVVCMSEEANTVVLPCGHMSLCEGCATALKEQTNKCPICRQKVESAIKLPSNE</sequence>
<evidence type="ECO:0000256" key="2">
    <source>
        <dbReference type="SAM" id="MobiDB-lite"/>
    </source>
</evidence>